<dbReference type="Proteomes" id="UP000092445">
    <property type="component" value="Unassembled WGS sequence"/>
</dbReference>
<dbReference type="VEuPathDB" id="VectorBase:GPAI020358"/>
<keyword evidence="2" id="KW-1185">Reference proteome</keyword>
<proteinExistence type="predicted"/>
<sequence>MCIVNTLNLYTTFTKLLEEAIIINQQLIKRQTLTRLNHRLIHLNSDSNCGSFSKPKSSKPQTLPIMITAKRSSKMGVVIKESIRYQRNIGIVILEQSVRQAKK</sequence>
<organism evidence="1 2">
    <name type="scientific">Glossina pallidipes</name>
    <name type="common">Tsetse fly</name>
    <dbReference type="NCBI Taxonomy" id="7398"/>
    <lineage>
        <taxon>Eukaryota</taxon>
        <taxon>Metazoa</taxon>
        <taxon>Ecdysozoa</taxon>
        <taxon>Arthropoda</taxon>
        <taxon>Hexapoda</taxon>
        <taxon>Insecta</taxon>
        <taxon>Pterygota</taxon>
        <taxon>Neoptera</taxon>
        <taxon>Endopterygota</taxon>
        <taxon>Diptera</taxon>
        <taxon>Brachycera</taxon>
        <taxon>Muscomorpha</taxon>
        <taxon>Hippoboscoidea</taxon>
        <taxon>Glossinidae</taxon>
        <taxon>Glossina</taxon>
    </lineage>
</organism>
<dbReference type="EnsemblMetazoa" id="GPAI020358-RA">
    <property type="protein sequence ID" value="GPAI020358-PA"/>
    <property type="gene ID" value="GPAI020358"/>
</dbReference>
<reference evidence="2" key="1">
    <citation type="submission" date="2014-03" db="EMBL/GenBank/DDBJ databases">
        <authorList>
            <person name="Aksoy S."/>
            <person name="Warren W."/>
            <person name="Wilson R.K."/>
        </authorList>
    </citation>
    <scope>NUCLEOTIDE SEQUENCE [LARGE SCALE GENOMIC DNA]</scope>
    <source>
        <strain evidence="2">IAEA</strain>
    </source>
</reference>
<accession>A0A1A9ZNS7</accession>
<evidence type="ECO:0000313" key="1">
    <source>
        <dbReference type="EnsemblMetazoa" id="GPAI020358-PA"/>
    </source>
</evidence>
<dbReference type="AlphaFoldDB" id="A0A1A9ZNS7"/>
<reference evidence="1" key="2">
    <citation type="submission" date="2020-05" db="UniProtKB">
        <authorList>
            <consortium name="EnsemblMetazoa"/>
        </authorList>
    </citation>
    <scope>IDENTIFICATION</scope>
    <source>
        <strain evidence="1">IAEA</strain>
    </source>
</reference>
<protein>
    <submittedName>
        <fullName evidence="1">Uncharacterized protein</fullName>
    </submittedName>
</protein>
<evidence type="ECO:0000313" key="2">
    <source>
        <dbReference type="Proteomes" id="UP000092445"/>
    </source>
</evidence>
<name>A0A1A9ZNS7_GLOPL</name>